<dbReference type="SUPFAM" id="SSF57440">
    <property type="entry name" value="Kringle-like"/>
    <property type="match status" value="1"/>
</dbReference>
<dbReference type="PRINTS" id="PR00018">
    <property type="entry name" value="KRINGLE"/>
</dbReference>
<dbReference type="Pfam" id="PF07648">
    <property type="entry name" value="Kazal_2"/>
    <property type="match status" value="1"/>
</dbReference>
<keyword evidence="1" id="KW-0420">Kringle</keyword>
<dbReference type="Pfam" id="PF00051">
    <property type="entry name" value="Kringle"/>
    <property type="match status" value="1"/>
</dbReference>
<dbReference type="AlphaFoldDB" id="A0A7R8WSR8"/>
<proteinExistence type="predicted"/>
<accession>A0A7R8WSR8</accession>
<dbReference type="InterPro" id="IPR013806">
    <property type="entry name" value="Kringle-like"/>
</dbReference>
<dbReference type="InterPro" id="IPR002350">
    <property type="entry name" value="Kazal_dom"/>
</dbReference>
<sequence>MAFGWSIASALLVFVGTSVVAQRPGDSVIFAPGDECRHCRSLPRNPVCGSDGQTYINECILDCQNRQKPGVDPNRCRLTQEGTEYLGRQQTTRSGKRCQSWARHRGVYKPSASTNFRDPINDRNFPDRSVQEASNYCRNPDKGDTGLWCYVGNRDPFDFDRCDVPLCRGVVIITHRGECDTGRPGGGRPGRPRG</sequence>
<dbReference type="PROSITE" id="PS51465">
    <property type="entry name" value="KAZAL_2"/>
    <property type="match status" value="1"/>
</dbReference>
<dbReference type="SUPFAM" id="SSF100895">
    <property type="entry name" value="Kazal-type serine protease inhibitors"/>
    <property type="match status" value="1"/>
</dbReference>
<protein>
    <submittedName>
        <fullName evidence="2">Uncharacterized protein</fullName>
    </submittedName>
</protein>
<dbReference type="EMBL" id="OB668501">
    <property type="protein sequence ID" value="CAD7234381.1"/>
    <property type="molecule type" value="Genomic_DNA"/>
</dbReference>
<dbReference type="OrthoDB" id="6338524at2759"/>
<dbReference type="PANTHER" id="PTHR24261:SF16">
    <property type="entry name" value="PHOSPHOINOSITIDE-3-KINASE-INTERACTING PROTEIN 1"/>
    <property type="match status" value="1"/>
</dbReference>
<dbReference type="PROSITE" id="PS00021">
    <property type="entry name" value="KRINGLE_1"/>
    <property type="match status" value="1"/>
</dbReference>
<dbReference type="InterPro" id="IPR038178">
    <property type="entry name" value="Kringle_sf"/>
</dbReference>
<dbReference type="PANTHER" id="PTHR24261">
    <property type="entry name" value="PLASMINOGEN-RELATED"/>
    <property type="match status" value="1"/>
</dbReference>
<dbReference type="CDD" id="cd00104">
    <property type="entry name" value="KAZAL_FS"/>
    <property type="match status" value="1"/>
</dbReference>
<dbReference type="GO" id="GO:0004175">
    <property type="term" value="F:endopeptidase activity"/>
    <property type="evidence" value="ECO:0007669"/>
    <property type="project" value="TreeGrafter"/>
</dbReference>
<dbReference type="InterPro" id="IPR000001">
    <property type="entry name" value="Kringle"/>
</dbReference>
<dbReference type="GO" id="GO:0005102">
    <property type="term" value="F:signaling receptor binding"/>
    <property type="evidence" value="ECO:0007669"/>
    <property type="project" value="TreeGrafter"/>
</dbReference>
<dbReference type="Gene3D" id="3.30.60.30">
    <property type="match status" value="1"/>
</dbReference>
<dbReference type="GO" id="GO:0051898">
    <property type="term" value="P:negative regulation of phosphatidylinositol 3-kinase/protein kinase B signal transduction"/>
    <property type="evidence" value="ECO:0007669"/>
    <property type="project" value="TreeGrafter"/>
</dbReference>
<dbReference type="InterPro" id="IPR036058">
    <property type="entry name" value="Kazal_dom_sf"/>
</dbReference>
<dbReference type="InterPro" id="IPR050759">
    <property type="entry name" value="Serine_protease_kringle"/>
</dbReference>
<evidence type="ECO:0000256" key="1">
    <source>
        <dbReference type="PROSITE-ProRule" id="PRU00121"/>
    </source>
</evidence>
<gene>
    <name evidence="2" type="ORF">CTOB1V02_LOCUS12197</name>
</gene>
<reference evidence="2" key="1">
    <citation type="submission" date="2020-11" db="EMBL/GenBank/DDBJ databases">
        <authorList>
            <person name="Tran Van P."/>
        </authorList>
    </citation>
    <scope>NUCLEOTIDE SEQUENCE</scope>
</reference>
<organism evidence="2">
    <name type="scientific">Cyprideis torosa</name>
    <dbReference type="NCBI Taxonomy" id="163714"/>
    <lineage>
        <taxon>Eukaryota</taxon>
        <taxon>Metazoa</taxon>
        <taxon>Ecdysozoa</taxon>
        <taxon>Arthropoda</taxon>
        <taxon>Crustacea</taxon>
        <taxon>Oligostraca</taxon>
        <taxon>Ostracoda</taxon>
        <taxon>Podocopa</taxon>
        <taxon>Podocopida</taxon>
        <taxon>Cytherocopina</taxon>
        <taxon>Cytheroidea</taxon>
        <taxon>Cytherideidae</taxon>
        <taxon>Cyprideis</taxon>
    </lineage>
</organism>
<dbReference type="GO" id="GO:0005615">
    <property type="term" value="C:extracellular space"/>
    <property type="evidence" value="ECO:0007669"/>
    <property type="project" value="TreeGrafter"/>
</dbReference>
<dbReference type="InterPro" id="IPR018056">
    <property type="entry name" value="Kringle_CS"/>
</dbReference>
<dbReference type="Gene3D" id="2.40.20.10">
    <property type="entry name" value="Plasminogen Kringle 4"/>
    <property type="match status" value="1"/>
</dbReference>
<dbReference type="PROSITE" id="PS50070">
    <property type="entry name" value="KRINGLE_2"/>
    <property type="match status" value="1"/>
</dbReference>
<dbReference type="SMART" id="SM00130">
    <property type="entry name" value="KR"/>
    <property type="match status" value="1"/>
</dbReference>
<comment type="caution">
    <text evidence="1">Lacks conserved residue(s) required for the propagation of feature annotation.</text>
</comment>
<evidence type="ECO:0000313" key="2">
    <source>
        <dbReference type="EMBL" id="CAD7234381.1"/>
    </source>
</evidence>
<name>A0A7R8WSR8_9CRUS</name>